<dbReference type="InterPro" id="IPR043502">
    <property type="entry name" value="DNA/RNA_pol_sf"/>
</dbReference>
<dbReference type="PANTHER" id="PTHR19446">
    <property type="entry name" value="REVERSE TRANSCRIPTASES"/>
    <property type="match status" value="1"/>
</dbReference>
<dbReference type="EMBL" id="NNAY01002703">
    <property type="protein sequence ID" value="OXU20745.1"/>
    <property type="molecule type" value="Genomic_DNA"/>
</dbReference>
<dbReference type="Gene3D" id="4.10.60.10">
    <property type="entry name" value="Zinc finger, CCHC-type"/>
    <property type="match status" value="1"/>
</dbReference>
<feature type="region of interest" description="Disordered" evidence="1">
    <location>
        <begin position="1"/>
        <end position="51"/>
    </location>
</feature>
<dbReference type="PROSITE" id="PS50878">
    <property type="entry name" value="RT_POL"/>
    <property type="match status" value="1"/>
</dbReference>
<dbReference type="GO" id="GO:0008270">
    <property type="term" value="F:zinc ion binding"/>
    <property type="evidence" value="ECO:0007669"/>
    <property type="project" value="InterPro"/>
</dbReference>
<feature type="region of interest" description="Disordered" evidence="1">
    <location>
        <begin position="315"/>
        <end position="368"/>
    </location>
</feature>
<dbReference type="CDD" id="cd01650">
    <property type="entry name" value="RT_nLTR_like"/>
    <property type="match status" value="1"/>
</dbReference>
<dbReference type="Pfam" id="PF00078">
    <property type="entry name" value="RVT_1"/>
    <property type="match status" value="1"/>
</dbReference>
<feature type="domain" description="Reverse transcriptase" evidence="2">
    <location>
        <begin position="503"/>
        <end position="737"/>
    </location>
</feature>
<dbReference type="Proteomes" id="UP000215335">
    <property type="component" value="Unassembled WGS sequence"/>
</dbReference>
<dbReference type="AlphaFoldDB" id="A0A232EQV2"/>
<evidence type="ECO:0000313" key="4">
    <source>
        <dbReference type="Proteomes" id="UP000215335"/>
    </source>
</evidence>
<organism evidence="3 4">
    <name type="scientific">Trichomalopsis sarcophagae</name>
    <dbReference type="NCBI Taxonomy" id="543379"/>
    <lineage>
        <taxon>Eukaryota</taxon>
        <taxon>Metazoa</taxon>
        <taxon>Ecdysozoa</taxon>
        <taxon>Arthropoda</taxon>
        <taxon>Hexapoda</taxon>
        <taxon>Insecta</taxon>
        <taxon>Pterygota</taxon>
        <taxon>Neoptera</taxon>
        <taxon>Endopterygota</taxon>
        <taxon>Hymenoptera</taxon>
        <taxon>Apocrita</taxon>
        <taxon>Proctotrupomorpha</taxon>
        <taxon>Chalcidoidea</taxon>
        <taxon>Pteromalidae</taxon>
        <taxon>Pteromalinae</taxon>
        <taxon>Trichomalopsis</taxon>
    </lineage>
</organism>
<name>A0A232EQV2_9HYME</name>
<evidence type="ECO:0000259" key="2">
    <source>
        <dbReference type="PROSITE" id="PS50878"/>
    </source>
</evidence>
<dbReference type="GO" id="GO:0071897">
    <property type="term" value="P:DNA biosynthetic process"/>
    <property type="evidence" value="ECO:0007669"/>
    <property type="project" value="UniProtKB-ARBA"/>
</dbReference>
<evidence type="ECO:0000256" key="1">
    <source>
        <dbReference type="SAM" id="MobiDB-lite"/>
    </source>
</evidence>
<dbReference type="STRING" id="543379.A0A232EQV2"/>
<evidence type="ECO:0000313" key="3">
    <source>
        <dbReference type="EMBL" id="OXU20745.1"/>
    </source>
</evidence>
<comment type="caution">
    <text evidence="3">The sequence shown here is derived from an EMBL/GenBank/DDBJ whole genome shotgun (WGS) entry which is preliminary data.</text>
</comment>
<dbReference type="InterPro" id="IPR000477">
    <property type="entry name" value="RT_dom"/>
</dbReference>
<accession>A0A232EQV2</accession>
<proteinExistence type="predicted"/>
<reference evidence="3 4" key="1">
    <citation type="journal article" date="2017" name="Curr. Biol.">
        <title>The Evolution of Venom by Co-option of Single-Copy Genes.</title>
        <authorList>
            <person name="Martinson E.O."/>
            <person name="Mrinalini"/>
            <person name="Kelkar Y.D."/>
            <person name="Chang C.H."/>
            <person name="Werren J.H."/>
        </authorList>
    </citation>
    <scope>NUCLEOTIDE SEQUENCE [LARGE SCALE GENOMIC DNA]</scope>
    <source>
        <strain evidence="3 4">Alberta</strain>
        <tissue evidence="3">Whole body</tissue>
    </source>
</reference>
<dbReference type="GO" id="GO:0003676">
    <property type="term" value="F:nucleic acid binding"/>
    <property type="evidence" value="ECO:0007669"/>
    <property type="project" value="InterPro"/>
</dbReference>
<dbReference type="OrthoDB" id="7701509at2759"/>
<sequence>MAPSTQKRMRDGEQAEEESQSDLRSPVKKKRNSISDSSILPNVHSDDERSGPSEENILAIFEQQSSNKYYEEATGPFVVFIFDSRFDHNLGSLHITSVGLRIFKPGIRVAHLARAGSRKFSLTFESFEEANHFVETGIHEVDSNWRTFIPNNGMYITGIIFGVGSEATGDDILAGLYPISQNVIDKVERIYKVSKTKDNVPLLFPTDKVKIFAKDKLPKYISMFGVFHRVFYFVPAVLRCYNCQRFGHGSGSCRIDPRCVNCGDGEHLASDRACIWFEFYREVNSTITEMDDREVPLGSIGDGPAVLGSPFSRGCSLDDGSSSPLSQDEVTSPRQGRAASTGHFNRTEADMVDPPGEVPPGTPGNKNQVTFASKVKTKSSTPGSPQNPRPILRETQLGHGKLAGRMCGAPQFAAQHNMWGSEIENGLGRTLRSALESSPHFYILNKSATRIHSKTSCPDISLTSPDLYSCINWKVDVRTPAIESANDINCLEVYATLIKIIYESIAKAGGRVDDRENPLRKTKKRPNNSMWWDKSCSALFDERREALSNNKGFRPIALSNCLLKILERVINDRMQWFTENKNILSNSFYGFRRNRSYYDCLSILDLDIRIAKLRNLKLRVLSLDLEGAYDMVNLEKLLTVLIEIKIPPKLLSFIKNLINNRELNAFYNGTKFNQGSANKGLPQGAILSPLLFNIYIIALINMVPHNIKTLSFADDIIIYCSDSNTTNITKSLSKNLR</sequence>
<gene>
    <name evidence="3" type="ORF">TSAR_000256</name>
</gene>
<dbReference type="InterPro" id="IPR036875">
    <property type="entry name" value="Znf_CCHC_sf"/>
</dbReference>
<dbReference type="SUPFAM" id="SSF56672">
    <property type="entry name" value="DNA/RNA polymerases"/>
    <property type="match status" value="1"/>
</dbReference>
<feature type="compositionally biased region" description="Polar residues" evidence="1">
    <location>
        <begin position="319"/>
        <end position="334"/>
    </location>
</feature>
<keyword evidence="4" id="KW-1185">Reference proteome</keyword>
<protein>
    <recommendedName>
        <fullName evidence="2">Reverse transcriptase domain-containing protein</fullName>
    </recommendedName>
</protein>
<dbReference type="SUPFAM" id="SSF57756">
    <property type="entry name" value="Retrovirus zinc finger-like domains"/>
    <property type="match status" value="1"/>
</dbReference>